<evidence type="ECO:0000259" key="1">
    <source>
        <dbReference type="SMART" id="SM00333"/>
    </source>
</evidence>
<organism evidence="2 3">
    <name type="scientific">Caenorhabditis bovis</name>
    <dbReference type="NCBI Taxonomy" id="2654633"/>
    <lineage>
        <taxon>Eukaryota</taxon>
        <taxon>Metazoa</taxon>
        <taxon>Ecdysozoa</taxon>
        <taxon>Nematoda</taxon>
        <taxon>Chromadorea</taxon>
        <taxon>Rhabditida</taxon>
        <taxon>Rhabditina</taxon>
        <taxon>Rhabditomorpha</taxon>
        <taxon>Rhabditoidea</taxon>
        <taxon>Rhabditidae</taxon>
        <taxon>Peloderinae</taxon>
        <taxon>Caenorhabditis</taxon>
    </lineage>
</organism>
<dbReference type="Pfam" id="PF00567">
    <property type="entry name" value="TUDOR"/>
    <property type="match status" value="1"/>
</dbReference>
<accession>A0A8S1FAR2</accession>
<dbReference type="EMBL" id="CADEPM010000007">
    <property type="protein sequence ID" value="CAB3408669.1"/>
    <property type="molecule type" value="Genomic_DNA"/>
</dbReference>
<feature type="domain" description="Tudor" evidence="1">
    <location>
        <begin position="96"/>
        <end position="156"/>
    </location>
</feature>
<dbReference type="AlphaFoldDB" id="A0A8S1FAR2"/>
<dbReference type="Proteomes" id="UP000494206">
    <property type="component" value="Unassembled WGS sequence"/>
</dbReference>
<gene>
    <name evidence="2" type="ORF">CBOVIS_LOCUS10419</name>
</gene>
<keyword evidence="3" id="KW-1185">Reference proteome</keyword>
<dbReference type="InterPro" id="IPR002999">
    <property type="entry name" value="Tudor"/>
</dbReference>
<comment type="caution">
    <text evidence="2">The sequence shown here is derived from an EMBL/GenBank/DDBJ whole genome shotgun (WGS) entry which is preliminary data.</text>
</comment>
<evidence type="ECO:0000313" key="2">
    <source>
        <dbReference type="EMBL" id="CAB3408669.1"/>
    </source>
</evidence>
<dbReference type="Gene3D" id="2.40.50.90">
    <property type="match status" value="1"/>
</dbReference>
<dbReference type="InterPro" id="IPR050621">
    <property type="entry name" value="Tudor_domain_containing"/>
</dbReference>
<sequence>MIAIGLTPVEEELFDIMPKEPIAKYSEKDPEMLLNGRRGNDTEVNLGRINRIVLSGKAIVEYLDAKSPSEIWVRIQNHITDSTLTIREPYKLEPIPELYLNDYVLAPYDERVFRRARIIDIFPIQNRNCAKILFIDDATTAVVNPECLCEMPEELMFYPWQAIQISMIGIFPGLSIDNNSYQIKPKWSQDVCDQLCEVLKIFPYLKIEVVLSSVNFNDYSRPLPCRIYGVGKGFEDSKDVGVDLTSILIARCRQDSIIEIPMHDAAYHKFFEYEDSRETGEPEIEEIHQQMPLNWKHLSPEEEEAQKAEERKLFKNDIDPDVGDWDPANCQIPAFSKSDLEKFADENGIVLMAVEGNATKSPYVWFARPIMKTWSGPNDTVVTNVTKSSYPKQEELTLDDEVEWMMRGNEDLVACAEELDTYYSNTKNRKPLLAEQIKKYHSEGLHVYAICAVSEERAAFTGEWQRVEILNCNVFASVRYLDSGGHDMVLTSSLYKIHKQHCRYPPKCLQLALHGIRSSNPKITDSVPGAWNALEVATFKTLLREDTPLQVHLNDSLVMNQTKLEMFEFSVDRLTLPEGIEPVGMRKPYQESNVFFVRDVTFCGETKSLLWEFHEGQHYKCGIIENDMPMPWNPVKGQQIDVFADKIELFDVETASSDPMSGDDEESF</sequence>
<dbReference type="PANTHER" id="PTHR22948">
    <property type="entry name" value="TUDOR DOMAIN CONTAINING PROTEIN"/>
    <property type="match status" value="1"/>
</dbReference>
<dbReference type="SMART" id="SM00333">
    <property type="entry name" value="TUDOR"/>
    <property type="match status" value="2"/>
</dbReference>
<dbReference type="PANTHER" id="PTHR22948:SF29">
    <property type="entry name" value="FI02030P-RELATED"/>
    <property type="match status" value="1"/>
</dbReference>
<dbReference type="SUPFAM" id="SSF63748">
    <property type="entry name" value="Tudor/PWWP/MBT"/>
    <property type="match status" value="2"/>
</dbReference>
<feature type="domain" description="Tudor" evidence="1">
    <location>
        <begin position="448"/>
        <end position="502"/>
    </location>
</feature>
<dbReference type="GO" id="GO:0005737">
    <property type="term" value="C:cytoplasm"/>
    <property type="evidence" value="ECO:0007669"/>
    <property type="project" value="UniProtKB-ARBA"/>
</dbReference>
<evidence type="ECO:0000313" key="3">
    <source>
        <dbReference type="Proteomes" id="UP000494206"/>
    </source>
</evidence>
<name>A0A8S1FAR2_9PELO</name>
<dbReference type="OrthoDB" id="5832178at2759"/>
<protein>
    <recommendedName>
        <fullName evidence="1">Tudor domain-containing protein</fullName>
    </recommendedName>
</protein>
<reference evidence="2 3" key="1">
    <citation type="submission" date="2020-04" db="EMBL/GenBank/DDBJ databases">
        <authorList>
            <person name="Laetsch R D."/>
            <person name="Stevens L."/>
            <person name="Kumar S."/>
            <person name="Blaxter L. M."/>
        </authorList>
    </citation>
    <scope>NUCLEOTIDE SEQUENCE [LARGE SCALE GENOMIC DNA]</scope>
</reference>
<dbReference type="InterPro" id="IPR035437">
    <property type="entry name" value="SNase_OB-fold_sf"/>
</dbReference>
<proteinExistence type="predicted"/>
<dbReference type="Gene3D" id="2.30.30.140">
    <property type="match status" value="2"/>
</dbReference>